<evidence type="ECO:0000313" key="4">
    <source>
        <dbReference type="Proteomes" id="UP000297299"/>
    </source>
</evidence>
<reference evidence="3 4" key="1">
    <citation type="submission" date="2017-11" db="EMBL/GenBank/DDBJ databases">
        <title>Comparative genomics of Botrytis spp.</title>
        <authorList>
            <person name="Valero-Jimenez C.A."/>
            <person name="Tapia P."/>
            <person name="Veloso J."/>
            <person name="Silva-Moreno E."/>
            <person name="Staats M."/>
            <person name="Valdes J.H."/>
            <person name="Van Kan J.A.L."/>
        </authorList>
    </citation>
    <scope>NUCLEOTIDE SEQUENCE [LARGE SCALE GENOMIC DNA]</scope>
    <source>
        <strain evidence="3 4">MUCL2830</strain>
    </source>
</reference>
<dbReference type="PANTHER" id="PTHR34502:SF5">
    <property type="entry name" value="DUF6594 DOMAIN-CONTAINING PROTEIN"/>
    <property type="match status" value="1"/>
</dbReference>
<proteinExistence type="predicted"/>
<accession>A0A4Y8CGM3</accession>
<dbReference type="Pfam" id="PF20237">
    <property type="entry name" value="DUF6594"/>
    <property type="match status" value="1"/>
</dbReference>
<keyword evidence="4" id="KW-1185">Reference proteome</keyword>
<dbReference type="Proteomes" id="UP000297299">
    <property type="component" value="Unassembled WGS sequence"/>
</dbReference>
<feature type="transmembrane region" description="Helical" evidence="1">
    <location>
        <begin position="260"/>
        <end position="277"/>
    </location>
</feature>
<dbReference type="AlphaFoldDB" id="A0A4Y8CGM3"/>
<gene>
    <name evidence="3" type="ORF">BOTCAL_0965g00040</name>
</gene>
<feature type="transmembrane region" description="Helical" evidence="1">
    <location>
        <begin position="229"/>
        <end position="248"/>
    </location>
</feature>
<sequence>MDLHISSKEPDITTDDHTSLLEELELADNFRTYWKSATDGNNLSLFCFRRYRSIHLVNLRFLEDEIAKLDREIYQAGLQLDIEPGSKDRMKLRSATRDKEVPSIEQTITKPCVLKLRELLKEYDTTIIRFNQIMNMQTIALSDSTWLSHLRKDISKEEMYRTKLLRIDLPPAQRDPIRHILHRCLRKFWYTKRAKLPNLEAPPLSTPPSTPPSAPDFQSHQNTITITDFVARFLIACIAGAFLIFPLFILSFQEDLNNRLLTISLCIIVFAFLLSLISQASNQTVLEASAAYAAVLSVFVSSNIGPQM</sequence>
<keyword evidence="1" id="KW-0472">Membrane</keyword>
<evidence type="ECO:0000256" key="1">
    <source>
        <dbReference type="SAM" id="Phobius"/>
    </source>
</evidence>
<evidence type="ECO:0000259" key="2">
    <source>
        <dbReference type="Pfam" id="PF20237"/>
    </source>
</evidence>
<keyword evidence="1" id="KW-0812">Transmembrane</keyword>
<organism evidence="3 4">
    <name type="scientific">Botryotinia calthae</name>
    <dbReference type="NCBI Taxonomy" id="38488"/>
    <lineage>
        <taxon>Eukaryota</taxon>
        <taxon>Fungi</taxon>
        <taxon>Dikarya</taxon>
        <taxon>Ascomycota</taxon>
        <taxon>Pezizomycotina</taxon>
        <taxon>Leotiomycetes</taxon>
        <taxon>Helotiales</taxon>
        <taxon>Sclerotiniaceae</taxon>
        <taxon>Botryotinia</taxon>
    </lineage>
</organism>
<name>A0A4Y8CGM3_9HELO</name>
<dbReference type="InterPro" id="IPR046529">
    <property type="entry name" value="DUF6594"/>
</dbReference>
<dbReference type="PANTHER" id="PTHR34502">
    <property type="entry name" value="DUF6594 DOMAIN-CONTAINING PROTEIN-RELATED"/>
    <property type="match status" value="1"/>
</dbReference>
<comment type="caution">
    <text evidence="3">The sequence shown here is derived from an EMBL/GenBank/DDBJ whole genome shotgun (WGS) entry which is preliminary data.</text>
</comment>
<protein>
    <recommendedName>
        <fullName evidence="2">DUF6594 domain-containing protein</fullName>
    </recommendedName>
</protein>
<evidence type="ECO:0000313" key="3">
    <source>
        <dbReference type="EMBL" id="TEY29168.1"/>
    </source>
</evidence>
<feature type="domain" description="DUF6594" evidence="2">
    <location>
        <begin position="44"/>
        <end position="296"/>
    </location>
</feature>
<keyword evidence="1" id="KW-1133">Transmembrane helix</keyword>
<feature type="transmembrane region" description="Helical" evidence="1">
    <location>
        <begin position="289"/>
        <end position="306"/>
    </location>
</feature>
<dbReference type="OrthoDB" id="3546297at2759"/>
<dbReference type="EMBL" id="PHWZ01000961">
    <property type="protein sequence ID" value="TEY29168.1"/>
    <property type="molecule type" value="Genomic_DNA"/>
</dbReference>